<proteinExistence type="evidence at transcript level"/>
<dbReference type="EMBL" id="EF148180">
    <property type="protein sequence ID" value="ABK96160.1"/>
    <property type="molecule type" value="mRNA"/>
</dbReference>
<evidence type="ECO:0000313" key="1">
    <source>
        <dbReference type="EMBL" id="ABK96160.1"/>
    </source>
</evidence>
<sequence length="88" mass="9954">MVWLPRMASCVSAAIWCFRLPSLRVMLGSSLTDHVQTFSWNLESLLLYVSCKHGLLNIRAGKVVPKWFVLMKMIRMMIHVGCAVMVGS</sequence>
<name>A9PIF7_POPTR</name>
<reference evidence="1" key="1">
    <citation type="journal article" date="2008" name="BMC Genomics">
        <title>Analysis of 4,664 high-quality sequence-finished poplar full-length cDNA clones and their utility for the discovery of genes responding to insect feeding.</title>
        <authorList>
            <person name="Ralph S.G."/>
            <person name="Chun H.J."/>
            <person name="Cooper D."/>
            <person name="Kirkpatrick R."/>
            <person name="Kolosova N."/>
            <person name="Gunter L."/>
            <person name="Tuskan G.A."/>
            <person name="Douglas C.J."/>
            <person name="Holt R.A."/>
            <person name="Jones S.J."/>
            <person name="Marra M.A."/>
            <person name="Bohlmann J."/>
        </authorList>
    </citation>
    <scope>NUCLEOTIDE SEQUENCE</scope>
    <source>
        <tissue evidence="1">Young and mature leaves</tissue>
    </source>
</reference>
<accession>A9PIF7</accession>
<dbReference type="AlphaFoldDB" id="A9PIF7"/>
<protein>
    <submittedName>
        <fullName evidence="1">Uncharacterized protein</fullName>
    </submittedName>
</protein>
<organism evidence="1">
    <name type="scientific">Populus trichocarpa</name>
    <name type="common">Western balsam poplar</name>
    <name type="synonym">Populus balsamifera subsp. trichocarpa</name>
    <dbReference type="NCBI Taxonomy" id="3694"/>
    <lineage>
        <taxon>Eukaryota</taxon>
        <taxon>Viridiplantae</taxon>
        <taxon>Streptophyta</taxon>
        <taxon>Embryophyta</taxon>
        <taxon>Tracheophyta</taxon>
        <taxon>Spermatophyta</taxon>
        <taxon>Magnoliopsida</taxon>
        <taxon>eudicotyledons</taxon>
        <taxon>Gunneridae</taxon>
        <taxon>Pentapetalae</taxon>
        <taxon>rosids</taxon>
        <taxon>fabids</taxon>
        <taxon>Malpighiales</taxon>
        <taxon>Salicaceae</taxon>
        <taxon>Saliceae</taxon>
        <taxon>Populus</taxon>
    </lineage>
</organism>